<sequence>MTVPRRTATRALLLAALAAGGAGCGRLPTSGPVVSGPRLADDPRFGLLQVIPEGPVPGATPVQVVSGFLRAGGTADDDHAVARSFLTAAAAERWLPDASTTVCAQTPSVVQDGADAAGQAVPGPQAAGADAPVAVVLDAEVVALVDGHGRYEDRSSGSRAVVRVVLRRERGQWRIDELPDGILISALDASRTFRAFPLSFAAADGSLLVPEVRWFAYGPATATRIVRELLAGPSPWLAPAVVTGAPPGTRLRLGSVPVAGGVAVVELTDGALATTPQERRLLLSQLRAVLGRLPGVEDVRVTVRNAELSGPSPGGDVPTTRPRDERMLVLTGSGVARYDGGELRSALVVGSGAADLSHPAVSPVGGPVAFLAAAGRQLQLQQPGGPAVVALTAGSVLLPPSVDPAGWVWTGTAAGLLVVRAAVPAAAPVAVQGPAEGFGGAVTRVRVSRDGTRAVVVTTGAGGAPAVAVHGVQRDERGRPLRLAAAGPVLAPGVVAVLDAAWLGADHVALLVRRAREVDPRPVLAQVGGPVRLLPPVPGAVSVAAGEAERGVAVGTADGRVLVRSGADWVPVTDGRYPAYPG</sequence>
<dbReference type="EMBL" id="BAABIL010000416">
    <property type="protein sequence ID" value="GAA4986325.1"/>
    <property type="molecule type" value="Genomic_DNA"/>
</dbReference>
<keyword evidence="4" id="KW-1185">Reference proteome</keyword>
<proteinExistence type="predicted"/>
<dbReference type="PROSITE" id="PS51257">
    <property type="entry name" value="PROKAR_LIPOPROTEIN"/>
    <property type="match status" value="1"/>
</dbReference>
<dbReference type="Pfam" id="PF25976">
    <property type="entry name" value="LpqB_N"/>
    <property type="match status" value="1"/>
</dbReference>
<dbReference type="InterPro" id="IPR059026">
    <property type="entry name" value="LpqB_N"/>
</dbReference>
<dbReference type="Proteomes" id="UP001501195">
    <property type="component" value="Unassembled WGS sequence"/>
</dbReference>
<evidence type="ECO:0000256" key="1">
    <source>
        <dbReference type="SAM" id="SignalP"/>
    </source>
</evidence>
<dbReference type="Pfam" id="PF10647">
    <property type="entry name" value="Gmad1"/>
    <property type="match status" value="1"/>
</dbReference>
<dbReference type="SUPFAM" id="SSF82171">
    <property type="entry name" value="DPP6 N-terminal domain-like"/>
    <property type="match status" value="1"/>
</dbReference>
<dbReference type="SMART" id="SM00909">
    <property type="entry name" value="Germane"/>
    <property type="match status" value="1"/>
</dbReference>
<evidence type="ECO:0000313" key="3">
    <source>
        <dbReference type="EMBL" id="GAA4986325.1"/>
    </source>
</evidence>
<keyword evidence="1" id="KW-0732">Signal</keyword>
<feature type="signal peptide" evidence="1">
    <location>
        <begin position="1"/>
        <end position="21"/>
    </location>
</feature>
<dbReference type="InterPro" id="IPR018910">
    <property type="entry name" value="LpqB_C"/>
</dbReference>
<feature type="domain" description="GerMN" evidence="2">
    <location>
        <begin position="222"/>
        <end position="312"/>
    </location>
</feature>
<dbReference type="Pfam" id="PF10646">
    <property type="entry name" value="Germane"/>
    <property type="match status" value="1"/>
</dbReference>
<reference evidence="4" key="1">
    <citation type="journal article" date="2019" name="Int. J. Syst. Evol. Microbiol.">
        <title>The Global Catalogue of Microorganisms (GCM) 10K type strain sequencing project: providing services to taxonomists for standard genome sequencing and annotation.</title>
        <authorList>
            <consortium name="The Broad Institute Genomics Platform"/>
            <consortium name="The Broad Institute Genome Sequencing Center for Infectious Disease"/>
            <person name="Wu L."/>
            <person name="Ma J."/>
        </authorList>
    </citation>
    <scope>NUCLEOTIDE SEQUENCE [LARGE SCALE GENOMIC DNA]</scope>
    <source>
        <strain evidence="4">JCM 18126</strain>
    </source>
</reference>
<protein>
    <recommendedName>
        <fullName evidence="2">GerMN domain-containing protein</fullName>
    </recommendedName>
</protein>
<feature type="chain" id="PRO_5046297131" description="GerMN domain-containing protein" evidence="1">
    <location>
        <begin position="22"/>
        <end position="582"/>
    </location>
</feature>
<evidence type="ECO:0000259" key="2">
    <source>
        <dbReference type="SMART" id="SM00909"/>
    </source>
</evidence>
<comment type="caution">
    <text evidence="3">The sequence shown here is derived from an EMBL/GenBank/DDBJ whole genome shotgun (WGS) entry which is preliminary data.</text>
</comment>
<accession>A0ABP9I347</accession>
<organism evidence="3 4">
    <name type="scientific">Kineococcus glutinatus</name>
    <dbReference type="NCBI Taxonomy" id="1070872"/>
    <lineage>
        <taxon>Bacteria</taxon>
        <taxon>Bacillati</taxon>
        <taxon>Actinomycetota</taxon>
        <taxon>Actinomycetes</taxon>
        <taxon>Kineosporiales</taxon>
        <taxon>Kineosporiaceae</taxon>
        <taxon>Kineococcus</taxon>
    </lineage>
</organism>
<name>A0ABP9I347_9ACTN</name>
<evidence type="ECO:0000313" key="4">
    <source>
        <dbReference type="Proteomes" id="UP001501195"/>
    </source>
</evidence>
<gene>
    <name evidence="3" type="ORF">GCM10023225_25900</name>
</gene>
<dbReference type="InterPro" id="IPR019606">
    <property type="entry name" value="GerMN"/>
</dbReference>